<dbReference type="RefSeq" id="WP_187668604.1">
    <property type="nucleotide sequence ID" value="NZ_JACAOJ010000020.1"/>
</dbReference>
<dbReference type="InterPro" id="IPR015421">
    <property type="entry name" value="PyrdxlP-dep_Trfase_major"/>
</dbReference>
<comment type="caution">
    <text evidence="1">The sequence shown here is derived from an EMBL/GenBank/DDBJ whole genome shotgun (WGS) entry which is preliminary data.</text>
</comment>
<accession>A0A094YJ65</accession>
<organism evidence="1 2">
    <name type="scientific">Acetobacter tropicalis</name>
    <dbReference type="NCBI Taxonomy" id="104102"/>
    <lineage>
        <taxon>Bacteria</taxon>
        <taxon>Pseudomonadati</taxon>
        <taxon>Pseudomonadota</taxon>
        <taxon>Alphaproteobacteria</taxon>
        <taxon>Acetobacterales</taxon>
        <taxon>Acetobacteraceae</taxon>
        <taxon>Acetobacter</taxon>
    </lineage>
</organism>
<dbReference type="InterPro" id="IPR015424">
    <property type="entry name" value="PyrdxlP-dep_Trfase"/>
</dbReference>
<reference evidence="1 2" key="1">
    <citation type="submission" date="2014-06" db="EMBL/GenBank/DDBJ databases">
        <title>Functional and comparative genomic analyses of the Drosophila gut microbiota identify candidate symbiosis factors.</title>
        <authorList>
            <person name="Newell P.D."/>
            <person name="Chaston J.M."/>
            <person name="Douglas A.E."/>
        </authorList>
    </citation>
    <scope>NUCLEOTIDE SEQUENCE [LARGE SCALE GENOMIC DNA]</scope>
    <source>
        <strain evidence="1 2">DmCS_006</strain>
    </source>
</reference>
<dbReference type="Proteomes" id="UP000029448">
    <property type="component" value="Unassembled WGS sequence"/>
</dbReference>
<sequence>MFAENLTETLLRVLERPELKVLAQFCCITLNPSIGHPFQVNRQGDITLGAPCLGEETVVAFHLRHALELAVLLKKTSESQRETTRIILAAARTTARFWLLDSCADQPPPEAWVRVFSAADVPTKAALKAVYPVFQPLVAEAGGHEQRPLSSGEWDEIFDWLVKAWSLIGPVEALMAEGGDARLSVGVRTGLNHYGCSHRPRPWAVTFASSTASSLSERGFTGGELARLALMRAVLQGNAHTFLKQKARDIRGYLAGFFGLVDSDAVILSPSGTDSALAVLAFSAACNKPVTTVLTAPDETGSGVPFAAQGCHFAQETARGVLVEKGSLVDGFPADTRCLTLPLRNVEGGLRLSDDVVHSCQVMVAEEVAAGRRVLLHVLDLSKTGLLAPDMEAIAALCAAYPGCLDVVVDACQTRLMPQRVKTYLDREWAVMVTGSKFYTGPPFCGALLLPDSWKKRLAHGGLPAGLAAYANQCEWPSSPACQVLASGANHGLLLRWSAARAEMEAFAAIPADVVSERLHSFLHAVTQAILTQPDLQLLTPYVPQRPILPDDWDRRQTILSFMVRAPEAPDIDTPLDFDRCRKLYQWLNADVSDYVPLVDRKLGALLCHIGQPVALPHPHARGGKAAALRLSAGARLISGEPSHDGLGTKARMAREIADARKVLEKISLILAHWSAIATADPLPSYAPKFSMGFPALGADGSSCHHGNGGGSQQAGITISSLALGRS</sequence>
<dbReference type="PATRIC" id="fig|104102.7.peg.3621"/>
<name>A0A094YJ65_9PROT</name>
<protein>
    <recommendedName>
        <fullName evidence="3">GMP reductase</fullName>
    </recommendedName>
</protein>
<dbReference type="GeneID" id="89478330"/>
<dbReference type="Gene3D" id="3.40.640.10">
    <property type="entry name" value="Type I PLP-dependent aspartate aminotransferase-like (Major domain)"/>
    <property type="match status" value="1"/>
</dbReference>
<keyword evidence="2" id="KW-1185">Reference proteome</keyword>
<dbReference type="STRING" id="104102.AtDm6_3676"/>
<gene>
    <name evidence="1" type="ORF">AtDm6_3676</name>
</gene>
<evidence type="ECO:0000313" key="2">
    <source>
        <dbReference type="Proteomes" id="UP000029448"/>
    </source>
</evidence>
<proteinExistence type="predicted"/>
<dbReference type="SUPFAM" id="SSF53383">
    <property type="entry name" value="PLP-dependent transferases"/>
    <property type="match status" value="2"/>
</dbReference>
<evidence type="ECO:0008006" key="3">
    <source>
        <dbReference type="Google" id="ProtNLM"/>
    </source>
</evidence>
<dbReference type="EMBL" id="JOKM01000123">
    <property type="protein sequence ID" value="KGB20669.1"/>
    <property type="molecule type" value="Genomic_DNA"/>
</dbReference>
<dbReference type="AlphaFoldDB" id="A0A094YJ65"/>
<evidence type="ECO:0000313" key="1">
    <source>
        <dbReference type="EMBL" id="KGB20669.1"/>
    </source>
</evidence>